<proteinExistence type="predicted"/>
<organism evidence="1 2">
    <name type="scientific">Elysia marginata</name>
    <dbReference type="NCBI Taxonomy" id="1093978"/>
    <lineage>
        <taxon>Eukaryota</taxon>
        <taxon>Metazoa</taxon>
        <taxon>Spiralia</taxon>
        <taxon>Lophotrochozoa</taxon>
        <taxon>Mollusca</taxon>
        <taxon>Gastropoda</taxon>
        <taxon>Heterobranchia</taxon>
        <taxon>Euthyneura</taxon>
        <taxon>Panpulmonata</taxon>
        <taxon>Sacoglossa</taxon>
        <taxon>Placobranchoidea</taxon>
        <taxon>Plakobranchidae</taxon>
        <taxon>Elysia</taxon>
    </lineage>
</organism>
<gene>
    <name evidence="1" type="ORF">ElyMa_005799300</name>
</gene>
<accession>A0AAV4FTQ4</accession>
<evidence type="ECO:0000313" key="1">
    <source>
        <dbReference type="EMBL" id="GFR76381.1"/>
    </source>
</evidence>
<reference evidence="1 2" key="1">
    <citation type="journal article" date="2021" name="Elife">
        <title>Chloroplast acquisition without the gene transfer in kleptoplastic sea slugs, Plakobranchus ocellatus.</title>
        <authorList>
            <person name="Maeda T."/>
            <person name="Takahashi S."/>
            <person name="Yoshida T."/>
            <person name="Shimamura S."/>
            <person name="Takaki Y."/>
            <person name="Nagai Y."/>
            <person name="Toyoda A."/>
            <person name="Suzuki Y."/>
            <person name="Arimoto A."/>
            <person name="Ishii H."/>
            <person name="Satoh N."/>
            <person name="Nishiyama T."/>
            <person name="Hasebe M."/>
            <person name="Maruyama T."/>
            <person name="Minagawa J."/>
            <person name="Obokata J."/>
            <person name="Shigenobu S."/>
        </authorList>
    </citation>
    <scope>NUCLEOTIDE SEQUENCE [LARGE SCALE GENOMIC DNA]</scope>
</reference>
<sequence>MAGEKPTLPNGFIGAQPRFSELKLKTDSHKSSQIKVEGKNMEWIKISTGEPVK</sequence>
<dbReference type="Proteomes" id="UP000762676">
    <property type="component" value="Unassembled WGS sequence"/>
</dbReference>
<feature type="non-terminal residue" evidence="1">
    <location>
        <position position="53"/>
    </location>
</feature>
<dbReference type="AlphaFoldDB" id="A0AAV4FTQ4"/>
<dbReference type="EMBL" id="BMAT01011638">
    <property type="protein sequence ID" value="GFR76381.1"/>
    <property type="molecule type" value="Genomic_DNA"/>
</dbReference>
<keyword evidence="2" id="KW-1185">Reference proteome</keyword>
<protein>
    <submittedName>
        <fullName evidence="1">Kyphoscoliosis peptidase</fullName>
    </submittedName>
</protein>
<name>A0AAV4FTQ4_9GAST</name>
<evidence type="ECO:0000313" key="2">
    <source>
        <dbReference type="Proteomes" id="UP000762676"/>
    </source>
</evidence>
<comment type="caution">
    <text evidence="1">The sequence shown here is derived from an EMBL/GenBank/DDBJ whole genome shotgun (WGS) entry which is preliminary data.</text>
</comment>